<comment type="caution">
    <text evidence="2">The sequence shown here is derived from an EMBL/GenBank/DDBJ whole genome shotgun (WGS) entry which is preliminary data.</text>
</comment>
<sequence>MSRGRWPYHSTRLFYSSDHVLQSTAFPDIVFPNYPKFETCRVRNAHRVHVSNFKRSAVTPSRRAGPRAAARPPPPDAN</sequence>
<evidence type="ECO:0000256" key="1">
    <source>
        <dbReference type="SAM" id="MobiDB-lite"/>
    </source>
</evidence>
<feature type="compositionally biased region" description="Low complexity" evidence="1">
    <location>
        <begin position="60"/>
        <end position="70"/>
    </location>
</feature>
<organism evidence="2 3">
    <name type="scientific">Eumeta variegata</name>
    <name type="common">Bagworm moth</name>
    <name type="synonym">Eumeta japonica</name>
    <dbReference type="NCBI Taxonomy" id="151549"/>
    <lineage>
        <taxon>Eukaryota</taxon>
        <taxon>Metazoa</taxon>
        <taxon>Ecdysozoa</taxon>
        <taxon>Arthropoda</taxon>
        <taxon>Hexapoda</taxon>
        <taxon>Insecta</taxon>
        <taxon>Pterygota</taxon>
        <taxon>Neoptera</taxon>
        <taxon>Endopterygota</taxon>
        <taxon>Lepidoptera</taxon>
        <taxon>Glossata</taxon>
        <taxon>Ditrysia</taxon>
        <taxon>Tineoidea</taxon>
        <taxon>Psychidae</taxon>
        <taxon>Oiketicinae</taxon>
        <taxon>Eumeta</taxon>
    </lineage>
</organism>
<dbReference type="AlphaFoldDB" id="A0A4C1ST09"/>
<reference evidence="2 3" key="1">
    <citation type="journal article" date="2019" name="Commun. Biol.">
        <title>The bagworm genome reveals a unique fibroin gene that provides high tensile strength.</title>
        <authorList>
            <person name="Kono N."/>
            <person name="Nakamura H."/>
            <person name="Ohtoshi R."/>
            <person name="Tomita M."/>
            <person name="Numata K."/>
            <person name="Arakawa K."/>
        </authorList>
    </citation>
    <scope>NUCLEOTIDE SEQUENCE [LARGE SCALE GENOMIC DNA]</scope>
</reference>
<feature type="region of interest" description="Disordered" evidence="1">
    <location>
        <begin position="54"/>
        <end position="78"/>
    </location>
</feature>
<protein>
    <submittedName>
        <fullName evidence="2">Uncharacterized protein</fullName>
    </submittedName>
</protein>
<evidence type="ECO:0000313" key="2">
    <source>
        <dbReference type="EMBL" id="GBP05074.1"/>
    </source>
</evidence>
<accession>A0A4C1ST09</accession>
<keyword evidence="3" id="KW-1185">Reference proteome</keyword>
<dbReference type="Proteomes" id="UP000299102">
    <property type="component" value="Unassembled WGS sequence"/>
</dbReference>
<dbReference type="EMBL" id="BGZK01000016">
    <property type="protein sequence ID" value="GBP05074.1"/>
    <property type="molecule type" value="Genomic_DNA"/>
</dbReference>
<proteinExistence type="predicted"/>
<name>A0A4C1ST09_EUMVA</name>
<gene>
    <name evidence="2" type="ORF">EVAR_3410_1</name>
</gene>
<evidence type="ECO:0000313" key="3">
    <source>
        <dbReference type="Proteomes" id="UP000299102"/>
    </source>
</evidence>